<gene>
    <name evidence="3" type="ORF">RHODGE_RHODGE_02821</name>
</gene>
<dbReference type="InterPro" id="IPR046462">
    <property type="entry name" value="TerL_nuclease"/>
</dbReference>
<feature type="domain" description="Terminase large subunit-like endonuclease" evidence="2">
    <location>
        <begin position="252"/>
        <end position="559"/>
    </location>
</feature>
<dbReference type="EMBL" id="UWOC01000151">
    <property type="protein sequence ID" value="VCU09652.1"/>
    <property type="molecule type" value="Genomic_DNA"/>
</dbReference>
<dbReference type="Gene3D" id="3.40.50.300">
    <property type="entry name" value="P-loop containing nucleotide triphosphate hydrolases"/>
    <property type="match status" value="1"/>
</dbReference>
<dbReference type="AlphaFoldDB" id="A0A447CWM3"/>
<evidence type="ECO:0000259" key="1">
    <source>
        <dbReference type="Pfam" id="PF03354"/>
    </source>
</evidence>
<proteinExistence type="predicted"/>
<evidence type="ECO:0008006" key="5">
    <source>
        <dbReference type="Google" id="ProtNLM"/>
    </source>
</evidence>
<sequence length="577" mass="64287">MAVRTRAEPPRPAALARWPKATWDGAVWRDGPYWYDEAAADAAARFFPDHLVFTEGEWAGRPFVLEPWEEHDIVRPAFGWKRADGTRRFRRVFIWIARKNGKTELAAGIALLMLLGDGEMGGQVFSIASEKDQAAIVFRKASTMVERAHALTAAPPDGAGLICLKESIYCPPLNASFRPLSGKPQGKHGLNMSGLVGDEIHEWPGGDLYTFVHDSAAARRQPLEFLISTAGQKGTHGEEVWQECQAILSGDVDDPETMVVVYAPGEDDDWTREETWRKANPNWGKSVKIETFMADFNRARQLPRLENDFKRYRLNMWTDQSVKWLPDDAVDDDGNRFGWAHCVGPTPWQNLPEMLVGKRCFGGLDLSAVNDLSGLVWWFPAQPGLEAPVVLPRFWKPQQLVKAHARRDRLPYDRWVQDGALLTTPGNVVDYEFIRRQILEDAERYKIAFTGAANREPHQGGLAIDRWNAVETSVKLTQEGLPVVLFGQGFASMSAPAKVLEQLVLKNGFHHGGHPVLWRHAKAAAVATDAADNIKPDKDASSIRIDGIVALVMALGLAAHDVPEVDLDDFLRNAVMA</sequence>
<dbReference type="InterPro" id="IPR027417">
    <property type="entry name" value="P-loop_NTPase"/>
</dbReference>
<dbReference type="OrthoDB" id="9760250at2"/>
<dbReference type="InterPro" id="IPR005021">
    <property type="entry name" value="Terminase_largesu-like"/>
</dbReference>
<dbReference type="PANTHER" id="PTHR41287">
    <property type="match status" value="1"/>
</dbReference>
<accession>A0A447CWM3</accession>
<feature type="domain" description="Terminase large subunit-like ATPase" evidence="1">
    <location>
        <begin position="76"/>
        <end position="233"/>
    </location>
</feature>
<evidence type="ECO:0000313" key="4">
    <source>
        <dbReference type="Proteomes" id="UP000289200"/>
    </source>
</evidence>
<comment type="caution">
    <text evidence="3">The sequence shown here is derived from an EMBL/GenBank/DDBJ whole genome shotgun (WGS) entry which is preliminary data.</text>
</comment>
<dbReference type="Pfam" id="PF03354">
    <property type="entry name" value="TerL_ATPase"/>
    <property type="match status" value="1"/>
</dbReference>
<dbReference type="RefSeq" id="WP_129609481.1">
    <property type="nucleotide sequence ID" value="NZ_UWOC01000151.1"/>
</dbReference>
<evidence type="ECO:0000313" key="3">
    <source>
        <dbReference type="EMBL" id="VCU09652.1"/>
    </source>
</evidence>
<reference evidence="4" key="1">
    <citation type="submission" date="2018-10" db="EMBL/GenBank/DDBJ databases">
        <authorList>
            <person name="Peiro R."/>
            <person name="Begona"/>
            <person name="Cbmso G."/>
            <person name="Lopez M."/>
            <person name="Gonzalez S."/>
            <person name="Sacristan E."/>
            <person name="Castillo E."/>
        </authorList>
    </citation>
    <scope>NUCLEOTIDE SEQUENCE [LARGE SCALE GENOMIC DNA]</scope>
</reference>
<dbReference type="PANTHER" id="PTHR41287:SF1">
    <property type="entry name" value="PROTEIN YMFN"/>
    <property type="match status" value="1"/>
</dbReference>
<dbReference type="GO" id="GO:0004519">
    <property type="term" value="F:endonuclease activity"/>
    <property type="evidence" value="ECO:0007669"/>
    <property type="project" value="InterPro"/>
</dbReference>
<dbReference type="InterPro" id="IPR046461">
    <property type="entry name" value="TerL_ATPase"/>
</dbReference>
<name>A0A447CWM3_9BRAD</name>
<organism evidence="3 4">
    <name type="scientific">Rhodoplanes serenus</name>
    <dbReference type="NCBI Taxonomy" id="200615"/>
    <lineage>
        <taxon>Bacteria</taxon>
        <taxon>Pseudomonadati</taxon>
        <taxon>Pseudomonadota</taxon>
        <taxon>Alphaproteobacteria</taxon>
        <taxon>Hyphomicrobiales</taxon>
        <taxon>Nitrobacteraceae</taxon>
        <taxon>Rhodoplanes</taxon>
    </lineage>
</organism>
<evidence type="ECO:0000259" key="2">
    <source>
        <dbReference type="Pfam" id="PF20441"/>
    </source>
</evidence>
<keyword evidence="4" id="KW-1185">Reference proteome</keyword>
<protein>
    <recommendedName>
        <fullName evidence="5">Terminase</fullName>
    </recommendedName>
</protein>
<dbReference type="Pfam" id="PF20441">
    <property type="entry name" value="TerL_nuclease"/>
    <property type="match status" value="1"/>
</dbReference>
<dbReference type="Proteomes" id="UP000289200">
    <property type="component" value="Unassembled WGS sequence"/>
</dbReference>